<dbReference type="EMBL" id="JAWZYT010000994">
    <property type="protein sequence ID" value="KAK4316711.1"/>
    <property type="molecule type" value="Genomic_DNA"/>
</dbReference>
<comment type="caution">
    <text evidence="2">The sequence shown here is derived from an EMBL/GenBank/DDBJ whole genome shotgun (WGS) entry which is preliminary data.</text>
</comment>
<gene>
    <name evidence="2" type="ORF">Pmani_012157</name>
</gene>
<feature type="compositionally biased region" description="Basic and acidic residues" evidence="1">
    <location>
        <begin position="1"/>
        <end position="12"/>
    </location>
</feature>
<dbReference type="AlphaFoldDB" id="A0AAE1PXY6"/>
<sequence length="85" mass="9447">MWTVIPRREPPHQTKPISNRKLAIQTTYSWNPSRGTGGKVPFKRPGTATNPLRVGGRSIKRPETSATDLSRVRLKDKPPCIADGN</sequence>
<feature type="compositionally biased region" description="Polar residues" evidence="1">
    <location>
        <begin position="24"/>
        <end position="34"/>
    </location>
</feature>
<accession>A0AAE1PXY6</accession>
<keyword evidence="3" id="KW-1185">Reference proteome</keyword>
<dbReference type="Proteomes" id="UP001292094">
    <property type="component" value="Unassembled WGS sequence"/>
</dbReference>
<evidence type="ECO:0000256" key="1">
    <source>
        <dbReference type="SAM" id="MobiDB-lite"/>
    </source>
</evidence>
<organism evidence="2 3">
    <name type="scientific">Petrolisthes manimaculis</name>
    <dbReference type="NCBI Taxonomy" id="1843537"/>
    <lineage>
        <taxon>Eukaryota</taxon>
        <taxon>Metazoa</taxon>
        <taxon>Ecdysozoa</taxon>
        <taxon>Arthropoda</taxon>
        <taxon>Crustacea</taxon>
        <taxon>Multicrustacea</taxon>
        <taxon>Malacostraca</taxon>
        <taxon>Eumalacostraca</taxon>
        <taxon>Eucarida</taxon>
        <taxon>Decapoda</taxon>
        <taxon>Pleocyemata</taxon>
        <taxon>Anomura</taxon>
        <taxon>Galatheoidea</taxon>
        <taxon>Porcellanidae</taxon>
        <taxon>Petrolisthes</taxon>
    </lineage>
</organism>
<proteinExistence type="predicted"/>
<feature type="region of interest" description="Disordered" evidence="1">
    <location>
        <begin position="1"/>
        <end position="69"/>
    </location>
</feature>
<evidence type="ECO:0000313" key="3">
    <source>
        <dbReference type="Proteomes" id="UP001292094"/>
    </source>
</evidence>
<evidence type="ECO:0000313" key="2">
    <source>
        <dbReference type="EMBL" id="KAK4316711.1"/>
    </source>
</evidence>
<protein>
    <submittedName>
        <fullName evidence="2">Uncharacterized protein</fullName>
    </submittedName>
</protein>
<name>A0AAE1PXY6_9EUCA</name>
<reference evidence="2" key="1">
    <citation type="submission" date="2023-11" db="EMBL/GenBank/DDBJ databases">
        <title>Genome assemblies of two species of porcelain crab, Petrolisthes cinctipes and Petrolisthes manimaculis (Anomura: Porcellanidae).</title>
        <authorList>
            <person name="Angst P."/>
        </authorList>
    </citation>
    <scope>NUCLEOTIDE SEQUENCE</scope>
    <source>
        <strain evidence="2">PB745_02</strain>
        <tissue evidence="2">Gill</tissue>
    </source>
</reference>